<gene>
    <name evidence="7" type="ORF">C9994_03700</name>
</gene>
<reference evidence="7 8" key="1">
    <citation type="submission" date="2018-03" db="EMBL/GenBank/DDBJ databases">
        <title>Cross-interface Injection: A General Nanoliter Liquid Handling Method Applied to Single Cells Genome Amplification Automated Nanoliter Liquid Handling Applied to Single Cell Multiple Displacement Amplification.</title>
        <authorList>
            <person name="Yun J."/>
            <person name="Xu P."/>
            <person name="Xu J."/>
            <person name="Dai X."/>
            <person name="Wang Y."/>
            <person name="Zheng X."/>
            <person name="Cao C."/>
            <person name="Yi Q."/>
            <person name="Zhu Y."/>
            <person name="Wang L."/>
            <person name="Dong Z."/>
            <person name="Huang Y."/>
            <person name="Huang L."/>
            <person name="Du W."/>
        </authorList>
    </citation>
    <scope>NUCLEOTIDE SEQUENCE [LARGE SCALE GENOMIC DNA]</scope>
    <source>
        <strain evidence="7 8">Z-D1-2</strain>
    </source>
</reference>
<dbReference type="CDD" id="cd06591">
    <property type="entry name" value="GH31_xylosidase_XylS"/>
    <property type="match status" value="1"/>
</dbReference>
<dbReference type="Gene3D" id="2.60.40.1760">
    <property type="entry name" value="glycosyl hydrolase (family 31)"/>
    <property type="match status" value="1"/>
</dbReference>
<comment type="caution">
    <text evidence="7">The sequence shown here is derived from an EMBL/GenBank/DDBJ whole genome shotgun (WGS) entry which is preliminary data.</text>
</comment>
<feature type="domain" description="Glycosyl hydrolase family 31 C-terminal" evidence="6">
    <location>
        <begin position="590"/>
        <end position="695"/>
    </location>
</feature>
<dbReference type="PROSITE" id="PS51257">
    <property type="entry name" value="PROKAR_LIPOPROTEIN"/>
    <property type="match status" value="1"/>
</dbReference>
<dbReference type="SUPFAM" id="SSF74650">
    <property type="entry name" value="Galactose mutarotase-like"/>
    <property type="match status" value="1"/>
</dbReference>
<dbReference type="Pfam" id="PF01055">
    <property type="entry name" value="Glyco_hydro_31_2nd"/>
    <property type="match status" value="1"/>
</dbReference>
<sequence>MKNIIFASCFLAACSIICSCQQEYTLTENGLEANVDSTVIKIQFYSPEVVRVVKSKQGFTYEKKSLAVVKDAEEVTTTVSTDDGRISISTERLKVVLDLRTGAVSYLSADDSPLLTEIADGSSFIPKEDIGESTFAVKQSFKLEEDEFIYGLGQLQNGKMSQRNQTVKMIQGNKDTFIPFMLSDKGYGMYWDNYSPTVFADSIETTSFDSEVGDCIDYYFMVGDNADAVIANMRDLTGQAPMMPYWTFGYWQSKERYKSQKETVSIVEKYRELGVPIDGIIQDWQYWGDNYHWNAMEFLNPEFPDPQKMVNDIHELNAHIIISIWSSFGPKTKQYKELNENNMLMDFLTWPMSGKDVWPPDMDYPSGVRVYDPYNPAARDIYWKYLKNGLLTYGFDGWWMDSTEPDHMEFKPSDLDNKTNMGSFRRVRNAYPLMTVGGVHTHQRKEDSDKRIFILTRSAFAGQQRYAANSWSGDVITDWDVLKKQISAGLNFSLTGIPYWNSDIGGFFVWNFPGGYKNKAYHEIYVRWMQFGAFCPMMRSHGTDTPRELWHYGEEGSWTYDALKKMIELRYSLLPYIYSTSWDVTKNHSSMMRALMMDFADDKMALDINDQYMFGKSILVCPVTEPMYVKYRKEGDQYIAGGEDFSTLKTTNVYLPAGTKWFDFWSGELYDGGQTIEREVPIDIIPLYVKAGSIIPFGPKVQYANEEIGPLTVYIYPGANGSFTFYDDERDNYNYEEGAYATFEMKWDDSTQKFTIEAQQGKYNGMPESRKIFLVKVSSDVGVDSPNDDVTTKEIIYQGDRMEIQL</sequence>
<dbReference type="AlphaFoldDB" id="A0A2T4DTR9"/>
<dbReference type="InterPro" id="IPR000322">
    <property type="entry name" value="Glyco_hydro_31_TIM"/>
</dbReference>
<evidence type="ECO:0000259" key="5">
    <source>
        <dbReference type="Pfam" id="PF17137"/>
    </source>
</evidence>
<feature type="domain" description="Glycoside hydrolase family 31 N-terminal" evidence="4">
    <location>
        <begin position="40"/>
        <end position="199"/>
    </location>
</feature>
<name>A0A2T4DTR9_9BACT</name>
<dbReference type="Pfam" id="PF17137">
    <property type="entry name" value="DUF5110"/>
    <property type="match status" value="1"/>
</dbReference>
<keyword evidence="2" id="KW-0326">Glycosidase</keyword>
<dbReference type="Pfam" id="PF13802">
    <property type="entry name" value="Gal_mutarotas_2"/>
    <property type="match status" value="1"/>
</dbReference>
<evidence type="ECO:0000256" key="1">
    <source>
        <dbReference type="ARBA" id="ARBA00007806"/>
    </source>
</evidence>
<dbReference type="SUPFAM" id="SSF51011">
    <property type="entry name" value="Glycosyl hydrolase domain"/>
    <property type="match status" value="1"/>
</dbReference>
<dbReference type="GO" id="GO:0004553">
    <property type="term" value="F:hydrolase activity, hydrolyzing O-glycosyl compounds"/>
    <property type="evidence" value="ECO:0007669"/>
    <property type="project" value="InterPro"/>
</dbReference>
<evidence type="ECO:0000313" key="8">
    <source>
        <dbReference type="Proteomes" id="UP000240608"/>
    </source>
</evidence>
<dbReference type="PANTHER" id="PTHR43863">
    <property type="entry name" value="HYDROLASE, PUTATIVE (AFU_ORTHOLOGUE AFUA_1G03140)-RELATED"/>
    <property type="match status" value="1"/>
</dbReference>
<dbReference type="CDD" id="cd14752">
    <property type="entry name" value="GH31_N"/>
    <property type="match status" value="1"/>
</dbReference>
<protein>
    <submittedName>
        <fullName evidence="7">Xylosidase</fullName>
    </submittedName>
</protein>
<evidence type="ECO:0000313" key="7">
    <source>
        <dbReference type="EMBL" id="PTB97231.1"/>
    </source>
</evidence>
<evidence type="ECO:0000259" key="3">
    <source>
        <dbReference type="Pfam" id="PF01055"/>
    </source>
</evidence>
<evidence type="ECO:0000259" key="6">
    <source>
        <dbReference type="Pfam" id="PF21365"/>
    </source>
</evidence>
<dbReference type="InterPro" id="IPR011013">
    <property type="entry name" value="Gal_mutarotase_sf_dom"/>
</dbReference>
<feature type="domain" description="Glycoside hydrolase family 31 TIM barrel" evidence="3">
    <location>
        <begin position="241"/>
        <end position="579"/>
    </location>
</feature>
<evidence type="ECO:0000256" key="2">
    <source>
        <dbReference type="RuleBase" id="RU361185"/>
    </source>
</evidence>
<feature type="domain" description="DUF5110" evidence="5">
    <location>
        <begin position="710"/>
        <end position="775"/>
    </location>
</feature>
<keyword evidence="2" id="KW-0378">Hydrolase</keyword>
<dbReference type="Pfam" id="PF21365">
    <property type="entry name" value="Glyco_hydro_31_3rd"/>
    <property type="match status" value="1"/>
</dbReference>
<dbReference type="InterPro" id="IPR025887">
    <property type="entry name" value="Glyco_hydro_31_N_dom"/>
</dbReference>
<dbReference type="GO" id="GO:0030246">
    <property type="term" value="F:carbohydrate binding"/>
    <property type="evidence" value="ECO:0007669"/>
    <property type="project" value="InterPro"/>
</dbReference>
<dbReference type="EMBL" id="PYVU01000020">
    <property type="protein sequence ID" value="PTB97231.1"/>
    <property type="molecule type" value="Genomic_DNA"/>
</dbReference>
<dbReference type="InterPro" id="IPR013780">
    <property type="entry name" value="Glyco_hydro_b"/>
</dbReference>
<dbReference type="PANTHER" id="PTHR43863:SF2">
    <property type="entry name" value="MALTASE-GLUCOAMYLASE"/>
    <property type="match status" value="1"/>
</dbReference>
<dbReference type="InterPro" id="IPR017853">
    <property type="entry name" value="GH"/>
</dbReference>
<dbReference type="InterPro" id="IPR051816">
    <property type="entry name" value="Glycosyl_Hydrolase_31"/>
</dbReference>
<dbReference type="Proteomes" id="UP000240608">
    <property type="component" value="Unassembled WGS sequence"/>
</dbReference>
<dbReference type="InterPro" id="IPR048395">
    <property type="entry name" value="Glyco_hydro_31_C"/>
</dbReference>
<dbReference type="SUPFAM" id="SSF51445">
    <property type="entry name" value="(Trans)glycosidases"/>
    <property type="match status" value="1"/>
</dbReference>
<proteinExistence type="inferred from homology"/>
<dbReference type="GO" id="GO:0005975">
    <property type="term" value="P:carbohydrate metabolic process"/>
    <property type="evidence" value="ECO:0007669"/>
    <property type="project" value="InterPro"/>
</dbReference>
<evidence type="ECO:0000259" key="4">
    <source>
        <dbReference type="Pfam" id="PF13802"/>
    </source>
</evidence>
<dbReference type="Gene3D" id="3.20.20.80">
    <property type="entry name" value="Glycosidases"/>
    <property type="match status" value="1"/>
</dbReference>
<dbReference type="InterPro" id="IPR033403">
    <property type="entry name" value="DUF5110"/>
</dbReference>
<comment type="similarity">
    <text evidence="1 2">Belongs to the glycosyl hydrolase 31 family.</text>
</comment>
<accession>A0A2T4DTR9</accession>
<organism evidence="7 8">
    <name type="scientific">Marivirga lumbricoides</name>
    <dbReference type="NCBI Taxonomy" id="1046115"/>
    <lineage>
        <taxon>Bacteria</taxon>
        <taxon>Pseudomonadati</taxon>
        <taxon>Bacteroidota</taxon>
        <taxon>Cytophagia</taxon>
        <taxon>Cytophagales</taxon>
        <taxon>Marivirgaceae</taxon>
        <taxon>Marivirga</taxon>
    </lineage>
</organism>
<dbReference type="Gene3D" id="2.60.40.1180">
    <property type="entry name" value="Golgi alpha-mannosidase II"/>
    <property type="match status" value="2"/>
</dbReference>